<dbReference type="Gene3D" id="2.60.120.310">
    <property type="entry name" value="Copper type II, ascorbate-dependent monooxygenase, N-terminal domain"/>
    <property type="match status" value="1"/>
</dbReference>
<keyword evidence="2" id="KW-0812">Transmembrane</keyword>
<accession>A0A1U7CL66</accession>
<keyword evidence="2" id="KW-0472">Membrane</keyword>
<dbReference type="SUPFAM" id="SSF47473">
    <property type="entry name" value="EF-hand"/>
    <property type="match status" value="1"/>
</dbReference>
<keyword evidence="5" id="KW-1185">Reference proteome</keyword>
<keyword evidence="2" id="KW-1133">Transmembrane helix</keyword>
<reference evidence="5" key="1">
    <citation type="submission" date="2016-12" db="EMBL/GenBank/DDBJ databases">
        <title>Comparative genomics of four Isosphaeraceae planctomycetes: a common pool of plasmids and glycoside hydrolase genes.</title>
        <authorList>
            <person name="Ivanova A."/>
        </authorList>
    </citation>
    <scope>NUCLEOTIDE SEQUENCE [LARGE SCALE GENOMIC DNA]</scope>
    <source>
        <strain evidence="5">PX4</strain>
    </source>
</reference>
<dbReference type="SUPFAM" id="SSF46626">
    <property type="entry name" value="Cytochrome c"/>
    <property type="match status" value="1"/>
</dbReference>
<dbReference type="GO" id="GO:0020037">
    <property type="term" value="F:heme binding"/>
    <property type="evidence" value="ECO:0007669"/>
    <property type="project" value="InterPro"/>
</dbReference>
<feature type="domain" description="EF-hand" evidence="3">
    <location>
        <begin position="479"/>
        <end position="513"/>
    </location>
</feature>
<dbReference type="InterPro" id="IPR036909">
    <property type="entry name" value="Cyt_c-like_dom_sf"/>
</dbReference>
<dbReference type="Proteomes" id="UP000186309">
    <property type="component" value="Chromosome"/>
</dbReference>
<dbReference type="InterPro" id="IPR014784">
    <property type="entry name" value="Cu2_ascorb_mOase-like_C"/>
</dbReference>
<evidence type="ECO:0000256" key="1">
    <source>
        <dbReference type="ARBA" id="ARBA00023157"/>
    </source>
</evidence>
<dbReference type="OrthoDB" id="9788721at2"/>
<dbReference type="GO" id="GO:0009055">
    <property type="term" value="F:electron transfer activity"/>
    <property type="evidence" value="ECO:0007669"/>
    <property type="project" value="InterPro"/>
</dbReference>
<dbReference type="InterPro" id="IPR036939">
    <property type="entry name" value="Cu2_ascorb_mOase_N_sf"/>
</dbReference>
<organism evidence="4 5">
    <name type="scientific">Paludisphaera borealis</name>
    <dbReference type="NCBI Taxonomy" id="1387353"/>
    <lineage>
        <taxon>Bacteria</taxon>
        <taxon>Pseudomonadati</taxon>
        <taxon>Planctomycetota</taxon>
        <taxon>Planctomycetia</taxon>
        <taxon>Isosphaerales</taxon>
        <taxon>Isosphaeraceae</taxon>
        <taxon>Paludisphaera</taxon>
    </lineage>
</organism>
<dbReference type="GO" id="GO:0005509">
    <property type="term" value="F:calcium ion binding"/>
    <property type="evidence" value="ECO:0007669"/>
    <property type="project" value="InterPro"/>
</dbReference>
<dbReference type="Pfam" id="PF13202">
    <property type="entry name" value="EF-hand_5"/>
    <property type="match status" value="1"/>
</dbReference>
<dbReference type="Gene3D" id="1.10.238.10">
    <property type="entry name" value="EF-hand"/>
    <property type="match status" value="1"/>
</dbReference>
<dbReference type="SUPFAM" id="SSF49742">
    <property type="entry name" value="PHM/PNGase F"/>
    <property type="match status" value="2"/>
</dbReference>
<dbReference type="KEGG" id="pbor:BSF38_01098"/>
<dbReference type="GO" id="GO:0016715">
    <property type="term" value="F:oxidoreductase activity, acting on paired donors, with incorporation or reduction of molecular oxygen, reduced ascorbate as one donor, and incorporation of one atom of oxygen"/>
    <property type="evidence" value="ECO:0007669"/>
    <property type="project" value="InterPro"/>
</dbReference>
<name>A0A1U7CL66_9BACT</name>
<sequence>MTRSDDGLGRTIITWFGAAWFASAGLAGVSAGAGVPAKVTFTEHVAPIVFENCAGCHRPDQGAPFTLLSYRDVQKRGEFLRGVIANREMPPWPPAHGWGRLQDERRLSDDQIATFDRWVETGMEEGPADKLPKLPPFVERGWTLGEPDMIVTLPEAFDVPADGPDIYRMFVLPLNLSTDQWVTAVEIHPTARSVVHHALYFLDDTGAARKLDEADSKPGFGKMSFPRTGTLGGWALGATTRRLPMGLAYPLSKGSDLVVQIHFHPSGKAERERASFGLYFAKEKPKKRLMGFQAPTAFGLGTELRTRGIQPGEKDFTIHGEWTAPFDVDLVSVGGHAHYRCKSMKAVVKLPDGREEKLFAIDDWDFRWQGRYNYAEPVRLAKGSVVRTTLVYDNSADNPRNPSIPPILVRWGEGTNDEMGSVNFAFVAVDEANAASYRGARMGGGSAGGGGFRNLGPAQRLAMFRLLDADRDGKLKGDEIPERMRAFMDLIDVNHDGAISREEVESLPSATSR</sequence>
<dbReference type="Gene3D" id="2.60.120.230">
    <property type="match status" value="1"/>
</dbReference>
<dbReference type="InterPro" id="IPR002048">
    <property type="entry name" value="EF_hand_dom"/>
</dbReference>
<evidence type="ECO:0000313" key="4">
    <source>
        <dbReference type="EMBL" id="APW59669.1"/>
    </source>
</evidence>
<dbReference type="PROSITE" id="PS50222">
    <property type="entry name" value="EF_HAND_2"/>
    <property type="match status" value="1"/>
</dbReference>
<gene>
    <name evidence="4" type="ORF">BSF38_01098</name>
</gene>
<evidence type="ECO:0000256" key="2">
    <source>
        <dbReference type="SAM" id="Phobius"/>
    </source>
</evidence>
<dbReference type="AlphaFoldDB" id="A0A1U7CL66"/>
<dbReference type="GO" id="GO:0005507">
    <property type="term" value="F:copper ion binding"/>
    <property type="evidence" value="ECO:0007669"/>
    <property type="project" value="InterPro"/>
</dbReference>
<dbReference type="RefSeq" id="WP_076343818.1">
    <property type="nucleotide sequence ID" value="NZ_CP019082.1"/>
</dbReference>
<feature type="transmembrane region" description="Helical" evidence="2">
    <location>
        <begin position="12"/>
        <end position="35"/>
    </location>
</feature>
<proteinExistence type="predicted"/>
<dbReference type="EMBL" id="CP019082">
    <property type="protein sequence ID" value="APW59669.1"/>
    <property type="molecule type" value="Genomic_DNA"/>
</dbReference>
<evidence type="ECO:0000259" key="3">
    <source>
        <dbReference type="PROSITE" id="PS50222"/>
    </source>
</evidence>
<dbReference type="InterPro" id="IPR008977">
    <property type="entry name" value="PHM/PNGase_F_dom_sf"/>
</dbReference>
<dbReference type="InterPro" id="IPR011992">
    <property type="entry name" value="EF-hand-dom_pair"/>
</dbReference>
<protein>
    <recommendedName>
        <fullName evidence="3">EF-hand domain-containing protein</fullName>
    </recommendedName>
</protein>
<evidence type="ECO:0000313" key="5">
    <source>
        <dbReference type="Proteomes" id="UP000186309"/>
    </source>
</evidence>
<dbReference type="PROSITE" id="PS00018">
    <property type="entry name" value="EF_HAND_1"/>
    <property type="match status" value="1"/>
</dbReference>
<dbReference type="STRING" id="1387353.BSF38_01098"/>
<keyword evidence="1" id="KW-1015">Disulfide bond</keyword>
<dbReference type="InterPro" id="IPR018247">
    <property type="entry name" value="EF_Hand_1_Ca_BS"/>
</dbReference>